<feature type="region of interest" description="Disordered" evidence="4">
    <location>
        <begin position="1"/>
        <end position="29"/>
    </location>
</feature>
<dbReference type="InterPro" id="IPR023796">
    <property type="entry name" value="Serpin_dom"/>
</dbReference>
<dbReference type="InterPro" id="IPR042185">
    <property type="entry name" value="Serpin_sf_2"/>
</dbReference>
<evidence type="ECO:0000313" key="7">
    <source>
        <dbReference type="Proteomes" id="UP000440578"/>
    </source>
</evidence>
<comment type="similarity">
    <text evidence="3">Belongs to the serpin family.</text>
</comment>
<comment type="caution">
    <text evidence="6">The sequence shown here is derived from an EMBL/GenBank/DDBJ whole genome shotgun (WGS) entry which is preliminary data.</text>
</comment>
<dbReference type="OrthoDB" id="9518664at2759"/>
<protein>
    <submittedName>
        <fullName evidence="6">Serpin B9</fullName>
    </submittedName>
</protein>
<dbReference type="InterPro" id="IPR023795">
    <property type="entry name" value="Serpin_CS"/>
</dbReference>
<dbReference type="SUPFAM" id="SSF56574">
    <property type="entry name" value="Serpins"/>
    <property type="match status" value="1"/>
</dbReference>
<keyword evidence="7" id="KW-1185">Reference proteome</keyword>
<dbReference type="PANTHER" id="PTHR11461">
    <property type="entry name" value="SERINE PROTEASE INHIBITOR, SERPIN"/>
    <property type="match status" value="1"/>
</dbReference>
<dbReference type="EMBL" id="VIIS01001102">
    <property type="protein sequence ID" value="KAF0302039.1"/>
    <property type="molecule type" value="Genomic_DNA"/>
</dbReference>
<dbReference type="Gene3D" id="2.30.39.10">
    <property type="entry name" value="Alpha-1-antitrypsin, domain 1"/>
    <property type="match status" value="1"/>
</dbReference>
<dbReference type="PANTHER" id="PTHR11461:SF342">
    <property type="entry name" value="SERINE PROTEASE INHIBITOR 28DC"/>
    <property type="match status" value="1"/>
</dbReference>
<sequence length="424" mass="47387">MAATAASRPRRQLAAQPRPPPPSTRAPPFSITQSILRFTSALGDRIGGGNVVISPFSIVSVLNLLLLGAADNTYEQLRQVLQYPFEVDDLLIHQQSGIQLQSLRRETRGVNVQIANRIFTDSAFAIDREFARQARDFYQAGVEQLQFGKHPAAAARRINLWVRDHTNGQIEKIFDSPPPRNTRMIGANVVYFNSSWQTPFDPADTKPLTFTLERGSQVCVPMMFAELTVPFVSYSREGFAAVALPYAGAEYAMVVLVPDEAGEQPLRKLEQQLAGGRLQRVFDDMRPANLSVWLPRFKMQFSLALRDILQEMGATDLFQESRASLGRLSSDRQLFLSEVLHQAVIDVHEAGTEASAVTTTLVNRDRLATTFRANRPFLFVIRDNKTGVPLFYGRMLSPEEGVPRPGRGQTCNGRNRRRPGATRF</sequence>
<keyword evidence="1" id="KW-0646">Protease inhibitor</keyword>
<evidence type="ECO:0000259" key="5">
    <source>
        <dbReference type="SMART" id="SM00093"/>
    </source>
</evidence>
<feature type="region of interest" description="Disordered" evidence="4">
    <location>
        <begin position="401"/>
        <end position="424"/>
    </location>
</feature>
<evidence type="ECO:0000256" key="4">
    <source>
        <dbReference type="SAM" id="MobiDB-lite"/>
    </source>
</evidence>
<evidence type="ECO:0000256" key="2">
    <source>
        <dbReference type="ARBA" id="ARBA00022900"/>
    </source>
</evidence>
<dbReference type="InterPro" id="IPR000215">
    <property type="entry name" value="Serpin_fam"/>
</dbReference>
<dbReference type="InterPro" id="IPR036186">
    <property type="entry name" value="Serpin_sf"/>
</dbReference>
<dbReference type="PROSITE" id="PS00284">
    <property type="entry name" value="SERPIN"/>
    <property type="match status" value="1"/>
</dbReference>
<dbReference type="AlphaFoldDB" id="A0A6A4WA11"/>
<name>A0A6A4WA11_AMPAM</name>
<dbReference type="InterPro" id="IPR042178">
    <property type="entry name" value="Serpin_sf_1"/>
</dbReference>
<keyword evidence="2" id="KW-0722">Serine protease inhibitor</keyword>
<accession>A0A6A4WA11</accession>
<dbReference type="GO" id="GO:0004867">
    <property type="term" value="F:serine-type endopeptidase inhibitor activity"/>
    <property type="evidence" value="ECO:0007669"/>
    <property type="project" value="UniProtKB-KW"/>
</dbReference>
<dbReference type="CDD" id="cd00172">
    <property type="entry name" value="serpin"/>
    <property type="match status" value="1"/>
</dbReference>
<organism evidence="6 7">
    <name type="scientific">Amphibalanus amphitrite</name>
    <name type="common">Striped barnacle</name>
    <name type="synonym">Balanus amphitrite</name>
    <dbReference type="NCBI Taxonomy" id="1232801"/>
    <lineage>
        <taxon>Eukaryota</taxon>
        <taxon>Metazoa</taxon>
        <taxon>Ecdysozoa</taxon>
        <taxon>Arthropoda</taxon>
        <taxon>Crustacea</taxon>
        <taxon>Multicrustacea</taxon>
        <taxon>Cirripedia</taxon>
        <taxon>Thoracica</taxon>
        <taxon>Thoracicalcarea</taxon>
        <taxon>Balanomorpha</taxon>
        <taxon>Balanoidea</taxon>
        <taxon>Balanidae</taxon>
        <taxon>Amphibalaninae</taxon>
        <taxon>Amphibalanus</taxon>
    </lineage>
</organism>
<dbReference type="SMART" id="SM00093">
    <property type="entry name" value="SERPIN"/>
    <property type="match status" value="1"/>
</dbReference>
<evidence type="ECO:0000256" key="1">
    <source>
        <dbReference type="ARBA" id="ARBA00022690"/>
    </source>
</evidence>
<gene>
    <name evidence="6" type="primary">SERPINB9</name>
    <name evidence="6" type="ORF">FJT64_003020</name>
</gene>
<feature type="compositionally biased region" description="Basic residues" evidence="4">
    <location>
        <begin position="414"/>
        <end position="424"/>
    </location>
</feature>
<proteinExistence type="inferred from homology"/>
<feature type="domain" description="Serpin" evidence="5">
    <location>
        <begin position="36"/>
        <end position="398"/>
    </location>
</feature>
<reference evidence="6 7" key="1">
    <citation type="submission" date="2019-07" db="EMBL/GenBank/DDBJ databases">
        <title>Draft genome assembly of a fouling barnacle, Amphibalanus amphitrite (Darwin, 1854): The first reference genome for Thecostraca.</title>
        <authorList>
            <person name="Kim W."/>
        </authorList>
    </citation>
    <scope>NUCLEOTIDE SEQUENCE [LARGE SCALE GENOMIC DNA]</scope>
    <source>
        <strain evidence="6">SNU_AA5</strain>
        <tissue evidence="6">Soma without cirri and trophi</tissue>
    </source>
</reference>
<evidence type="ECO:0000313" key="6">
    <source>
        <dbReference type="EMBL" id="KAF0302039.1"/>
    </source>
</evidence>
<dbReference type="Proteomes" id="UP000440578">
    <property type="component" value="Unassembled WGS sequence"/>
</dbReference>
<dbReference type="GO" id="GO:0005615">
    <property type="term" value="C:extracellular space"/>
    <property type="evidence" value="ECO:0007669"/>
    <property type="project" value="InterPro"/>
</dbReference>
<evidence type="ECO:0000256" key="3">
    <source>
        <dbReference type="RuleBase" id="RU000411"/>
    </source>
</evidence>
<dbReference type="Pfam" id="PF00079">
    <property type="entry name" value="Serpin"/>
    <property type="match status" value="1"/>
</dbReference>
<dbReference type="Gene3D" id="3.30.497.10">
    <property type="entry name" value="Antithrombin, subunit I, domain 2"/>
    <property type="match status" value="1"/>
</dbReference>